<feature type="transmembrane region" description="Helical" evidence="8">
    <location>
        <begin position="305"/>
        <end position="327"/>
    </location>
</feature>
<evidence type="ECO:0000256" key="4">
    <source>
        <dbReference type="ARBA" id="ARBA00022692"/>
    </source>
</evidence>
<feature type="transmembrane region" description="Helical" evidence="8">
    <location>
        <begin position="6"/>
        <end position="23"/>
    </location>
</feature>
<evidence type="ECO:0000256" key="7">
    <source>
        <dbReference type="RuleBase" id="RU362091"/>
    </source>
</evidence>
<keyword evidence="6 8" id="KW-0472">Membrane</keyword>
<dbReference type="STRING" id="926567.TheveDRAFT_1109"/>
<dbReference type="Pfam" id="PF00474">
    <property type="entry name" value="SSF"/>
    <property type="match status" value="1"/>
</dbReference>
<dbReference type="InterPro" id="IPR001734">
    <property type="entry name" value="Na/solute_symporter"/>
</dbReference>
<accession>H0USE4</accession>
<dbReference type="PANTHER" id="PTHR48086">
    <property type="entry name" value="SODIUM/PROLINE SYMPORTER-RELATED"/>
    <property type="match status" value="1"/>
</dbReference>
<evidence type="ECO:0000256" key="5">
    <source>
        <dbReference type="ARBA" id="ARBA00022989"/>
    </source>
</evidence>
<feature type="transmembrane region" description="Helical" evidence="8">
    <location>
        <begin position="44"/>
        <end position="68"/>
    </location>
</feature>
<feature type="transmembrane region" description="Helical" evidence="8">
    <location>
        <begin position="74"/>
        <end position="96"/>
    </location>
</feature>
<feature type="transmembrane region" description="Helical" evidence="8">
    <location>
        <begin position="116"/>
        <end position="147"/>
    </location>
</feature>
<feature type="transmembrane region" description="Helical" evidence="8">
    <location>
        <begin position="389"/>
        <end position="410"/>
    </location>
</feature>
<dbReference type="HOGENOM" id="CLU_018808_15_3_0"/>
<evidence type="ECO:0000256" key="6">
    <source>
        <dbReference type="ARBA" id="ARBA00023136"/>
    </source>
</evidence>
<feature type="transmembrane region" description="Helical" evidence="8">
    <location>
        <begin position="441"/>
        <end position="457"/>
    </location>
</feature>
<feature type="transmembrane region" description="Helical" evidence="8">
    <location>
        <begin position="223"/>
        <end position="244"/>
    </location>
</feature>
<proteinExistence type="inferred from homology"/>
<feature type="transmembrane region" description="Helical" evidence="8">
    <location>
        <begin position="183"/>
        <end position="203"/>
    </location>
</feature>
<evidence type="ECO:0000313" key="10">
    <source>
        <dbReference type="Proteomes" id="UP000005730"/>
    </source>
</evidence>
<feature type="transmembrane region" description="Helical" evidence="8">
    <location>
        <begin position="265"/>
        <end position="285"/>
    </location>
</feature>
<dbReference type="InterPro" id="IPR038377">
    <property type="entry name" value="Na/Glc_symporter_sf"/>
</dbReference>
<evidence type="ECO:0000313" key="9">
    <source>
        <dbReference type="EMBL" id="EHM10233.1"/>
    </source>
</evidence>
<dbReference type="Proteomes" id="UP000005730">
    <property type="component" value="Chromosome"/>
</dbReference>
<keyword evidence="5 8" id="KW-1133">Transmembrane helix</keyword>
<keyword evidence="10" id="KW-1185">Reference proteome</keyword>
<dbReference type="CDD" id="cd10322">
    <property type="entry name" value="SLC5sbd"/>
    <property type="match status" value="1"/>
</dbReference>
<dbReference type="InterPro" id="IPR050277">
    <property type="entry name" value="Sodium:Solute_Symporter"/>
</dbReference>
<feature type="transmembrane region" description="Helical" evidence="8">
    <location>
        <begin position="153"/>
        <end position="171"/>
    </location>
</feature>
<dbReference type="AlphaFoldDB" id="H0USE4"/>
<evidence type="ECO:0000256" key="8">
    <source>
        <dbReference type="SAM" id="Phobius"/>
    </source>
</evidence>
<dbReference type="PROSITE" id="PS50283">
    <property type="entry name" value="NA_SOLUT_SYMP_3"/>
    <property type="match status" value="1"/>
</dbReference>
<gene>
    <name evidence="9" type="ORF">TheveDRAFT_1109</name>
</gene>
<name>H0USE4_9BACT</name>
<dbReference type="OrthoDB" id="9781232at2"/>
<keyword evidence="4 8" id="KW-0812">Transmembrane</keyword>
<organism evidence="9 10">
    <name type="scientific">Thermanaerovibrio velox DSM 12556</name>
    <dbReference type="NCBI Taxonomy" id="926567"/>
    <lineage>
        <taxon>Bacteria</taxon>
        <taxon>Thermotogati</taxon>
        <taxon>Synergistota</taxon>
        <taxon>Synergistia</taxon>
        <taxon>Synergistales</taxon>
        <taxon>Synergistaceae</taxon>
        <taxon>Thermanaerovibrio</taxon>
    </lineage>
</organism>
<evidence type="ECO:0000256" key="2">
    <source>
        <dbReference type="ARBA" id="ARBA00006434"/>
    </source>
</evidence>
<dbReference type="eggNOG" id="COG0591">
    <property type="taxonomic scope" value="Bacteria"/>
</dbReference>
<feature type="transmembrane region" description="Helical" evidence="8">
    <location>
        <begin position="359"/>
        <end position="377"/>
    </location>
</feature>
<protein>
    <submittedName>
        <fullName evidence="9">Na+/proline symporter</fullName>
    </submittedName>
</protein>
<evidence type="ECO:0000256" key="1">
    <source>
        <dbReference type="ARBA" id="ARBA00004141"/>
    </source>
</evidence>
<comment type="subcellular location">
    <subcellularLocation>
        <location evidence="1">Membrane</location>
        <topology evidence="1">Multi-pass membrane protein</topology>
    </subcellularLocation>
</comment>
<dbReference type="GO" id="GO:0005886">
    <property type="term" value="C:plasma membrane"/>
    <property type="evidence" value="ECO:0007669"/>
    <property type="project" value="TreeGrafter"/>
</dbReference>
<evidence type="ECO:0000256" key="3">
    <source>
        <dbReference type="ARBA" id="ARBA00022448"/>
    </source>
</evidence>
<keyword evidence="3" id="KW-0813">Transport</keyword>
<dbReference type="RefSeq" id="WP_006583727.1">
    <property type="nucleotide sequence ID" value="NZ_CM001377.1"/>
</dbReference>
<reference evidence="9 10" key="1">
    <citation type="submission" date="2011-10" db="EMBL/GenBank/DDBJ databases">
        <title>The Noncontiguous Finished genome of Thermanaerovibrio velox DSM 12556.</title>
        <authorList>
            <consortium name="US DOE Joint Genome Institute (JGI-PGF)"/>
            <person name="Lucas S."/>
            <person name="Copeland A."/>
            <person name="Lapidus A."/>
            <person name="Glavina del Rio T."/>
            <person name="Dalin E."/>
            <person name="Tice H."/>
            <person name="Bruce D."/>
            <person name="Goodwin L."/>
            <person name="Pitluck S."/>
            <person name="Peters L."/>
            <person name="Mikhailova N."/>
            <person name="Teshima H."/>
            <person name="Kyrpides N."/>
            <person name="Mavromatis K."/>
            <person name="Ivanova N."/>
            <person name="Markowitz V."/>
            <person name="Cheng J.-F."/>
            <person name="Hugenholtz P."/>
            <person name="Woyke T."/>
            <person name="Wu D."/>
            <person name="Spring S."/>
            <person name="Brambilla E.-M."/>
            <person name="Klenk H.-P."/>
            <person name="Eisen J.A."/>
        </authorList>
    </citation>
    <scope>NUCLEOTIDE SEQUENCE [LARGE SCALE GENOMIC DNA]</scope>
    <source>
        <strain evidence="9 10">DSM 12556</strain>
    </source>
</reference>
<feature type="transmembrane region" description="Helical" evidence="8">
    <location>
        <begin position="417"/>
        <end position="435"/>
    </location>
</feature>
<comment type="similarity">
    <text evidence="2 7">Belongs to the sodium:solute symporter (SSF) (TC 2.A.21) family.</text>
</comment>
<dbReference type="GO" id="GO:0022857">
    <property type="term" value="F:transmembrane transporter activity"/>
    <property type="evidence" value="ECO:0007669"/>
    <property type="project" value="InterPro"/>
</dbReference>
<sequence length="465" mass="48656">MVTMLFFFGVALVLISFALLGMMPRGGVKGAEDFTVAGRRSSPLSVVGVLLGALVGGASTIGTAQMAYMWGISAIWFTLGAGIGCLLLALTMAGPLRRGRKETIIQIIREAFGQKVAATVLISSLAGTFLSVVAQFLSGAALIGTVAKVRTPVALGLMALMVFAFIASGGLKSYGVLGKAKLLMLYVLMGLCAFKAMSIGETPLKIASTLPFHPYLNPFGRGFFKDIGACVALIVGVFSTQIYLQSIFAAKDEATAKKGAFLSALLMPPLGLMGIWVGLSLRSAGVEIEPSHALPWFVVHHFNPMVGGILWASLFITTVGCAAGLSLGMATNLARDFVSPAIEGFMSSKGINPRGTEMLVLRTSVAAVVLSALLVALNGKDGTILNWGYMSMGLRGSGTFFPMIGAVLFPGRIGPKWALGASLAGLVGTLGWKALGYEGEPLYFGLALSMVIFLLGLRSSDHQRL</sequence>
<dbReference type="Gene3D" id="1.20.1730.10">
    <property type="entry name" value="Sodium/glucose cotransporter"/>
    <property type="match status" value="1"/>
</dbReference>
<dbReference type="EMBL" id="CM001377">
    <property type="protein sequence ID" value="EHM10233.1"/>
    <property type="molecule type" value="Genomic_DNA"/>
</dbReference>
<dbReference type="PANTHER" id="PTHR48086:SF7">
    <property type="entry name" value="SODIUM-SOLUTE SYMPORTER-RELATED"/>
    <property type="match status" value="1"/>
</dbReference>